<evidence type="ECO:0000256" key="1">
    <source>
        <dbReference type="SAM" id="SignalP"/>
    </source>
</evidence>
<accession>A0A653D6K0</accession>
<proteinExistence type="predicted"/>
<keyword evidence="3" id="KW-1185">Reference proteome</keyword>
<dbReference type="EMBL" id="CAACVG010010438">
    <property type="protein sequence ID" value="VEN55822.1"/>
    <property type="molecule type" value="Genomic_DNA"/>
</dbReference>
<gene>
    <name evidence="2" type="ORF">CALMAC_LOCUS14901</name>
</gene>
<keyword evidence="1" id="KW-0732">Signal</keyword>
<feature type="signal peptide" evidence="1">
    <location>
        <begin position="1"/>
        <end position="20"/>
    </location>
</feature>
<dbReference type="OrthoDB" id="6694895at2759"/>
<organism evidence="2 3">
    <name type="scientific">Callosobruchus maculatus</name>
    <name type="common">Southern cowpea weevil</name>
    <name type="synonym">Pulse bruchid</name>
    <dbReference type="NCBI Taxonomy" id="64391"/>
    <lineage>
        <taxon>Eukaryota</taxon>
        <taxon>Metazoa</taxon>
        <taxon>Ecdysozoa</taxon>
        <taxon>Arthropoda</taxon>
        <taxon>Hexapoda</taxon>
        <taxon>Insecta</taxon>
        <taxon>Pterygota</taxon>
        <taxon>Neoptera</taxon>
        <taxon>Endopterygota</taxon>
        <taxon>Coleoptera</taxon>
        <taxon>Polyphaga</taxon>
        <taxon>Cucujiformia</taxon>
        <taxon>Chrysomeloidea</taxon>
        <taxon>Chrysomelidae</taxon>
        <taxon>Bruchinae</taxon>
        <taxon>Bruchini</taxon>
        <taxon>Callosobruchus</taxon>
    </lineage>
</organism>
<evidence type="ECO:0000313" key="2">
    <source>
        <dbReference type="EMBL" id="VEN55822.1"/>
    </source>
</evidence>
<evidence type="ECO:0000313" key="3">
    <source>
        <dbReference type="Proteomes" id="UP000410492"/>
    </source>
</evidence>
<protein>
    <submittedName>
        <fullName evidence="2">Uncharacterized protein</fullName>
    </submittedName>
</protein>
<reference evidence="2 3" key="1">
    <citation type="submission" date="2019-01" db="EMBL/GenBank/DDBJ databases">
        <authorList>
            <person name="Sayadi A."/>
        </authorList>
    </citation>
    <scope>NUCLEOTIDE SEQUENCE [LARGE SCALE GENOMIC DNA]</scope>
</reference>
<name>A0A653D6K0_CALMS</name>
<dbReference type="Proteomes" id="UP000410492">
    <property type="component" value="Unassembled WGS sequence"/>
</dbReference>
<dbReference type="AlphaFoldDB" id="A0A653D6K0"/>
<feature type="chain" id="PRO_5025066542" evidence="1">
    <location>
        <begin position="21"/>
        <end position="184"/>
    </location>
</feature>
<sequence length="184" mass="20275">MSTTLIASLVLLCLIGFSNASNCTECPLLPAATSSLGMLLIAGNKDWYVQQRYGPPIVAEKCWSSSLYVSDFSVLENAMNANWTFYDPNEKSPCSRVKMNVIANSAKFYVVLNNKEITITNLIVEPELLAASLCSDSKSTVIIVTSQKKRDNSLIERAVKRLKKIITLPSPAVDMECDKLVCEE</sequence>